<evidence type="ECO:0000256" key="1">
    <source>
        <dbReference type="ARBA" id="ARBA00022490"/>
    </source>
</evidence>
<evidence type="ECO:0000256" key="8">
    <source>
        <dbReference type="ARBA" id="ARBA00023306"/>
    </source>
</evidence>
<keyword evidence="5 10" id="KW-0067">ATP-binding</keyword>
<name>A0A1U7NIE9_9FIRM</name>
<dbReference type="InterPro" id="IPR004101">
    <property type="entry name" value="Mur_ligase_C"/>
</dbReference>
<evidence type="ECO:0000256" key="5">
    <source>
        <dbReference type="ARBA" id="ARBA00022840"/>
    </source>
</evidence>
<dbReference type="EC" id="6.3.2.10" evidence="10 11"/>
<evidence type="ECO:0000256" key="3">
    <source>
        <dbReference type="ARBA" id="ARBA00022618"/>
    </source>
</evidence>
<dbReference type="SUPFAM" id="SSF63418">
    <property type="entry name" value="MurE/MurF N-terminal domain"/>
    <property type="match status" value="1"/>
</dbReference>
<dbReference type="GO" id="GO:0008360">
    <property type="term" value="P:regulation of cell shape"/>
    <property type="evidence" value="ECO:0007669"/>
    <property type="project" value="UniProtKB-KW"/>
</dbReference>
<reference evidence="15 16" key="1">
    <citation type="submission" date="2016-11" db="EMBL/GenBank/DDBJ databases">
        <title>Description of two novel members of the family Erysipelotrichaceae: Ileibacterium lipovorans gen. nov., sp. nov. and Dubosiella newyorkensis, gen. nov., sp. nov.</title>
        <authorList>
            <person name="Cox L.M."/>
            <person name="Sohn J."/>
            <person name="Tyrrell K.L."/>
            <person name="Citron D.M."/>
            <person name="Lawson P.A."/>
            <person name="Patel N.B."/>
            <person name="Iizumi T."/>
            <person name="Perez-Perez G.I."/>
            <person name="Goldstein E.J."/>
            <person name="Blaser M.J."/>
        </authorList>
    </citation>
    <scope>NUCLEOTIDE SEQUENCE [LARGE SCALE GENOMIC DNA]</scope>
    <source>
        <strain evidence="15 16">NYU-BL-A3</strain>
    </source>
</reference>
<evidence type="ECO:0000259" key="13">
    <source>
        <dbReference type="Pfam" id="PF02875"/>
    </source>
</evidence>
<dbReference type="PANTHER" id="PTHR43024">
    <property type="entry name" value="UDP-N-ACETYLMURAMOYL-TRIPEPTIDE--D-ALANYL-D-ALANINE LIGASE"/>
    <property type="match status" value="1"/>
</dbReference>
<dbReference type="Proteomes" id="UP000186341">
    <property type="component" value="Unassembled WGS sequence"/>
</dbReference>
<dbReference type="AlphaFoldDB" id="A0A1U7NIE9"/>
<feature type="domain" description="Mur ligase central" evidence="14">
    <location>
        <begin position="112"/>
        <end position="302"/>
    </location>
</feature>
<evidence type="ECO:0000313" key="15">
    <source>
        <dbReference type="EMBL" id="OLU42265.1"/>
    </source>
</evidence>
<dbReference type="OrthoDB" id="9801978at2"/>
<feature type="domain" description="Mur ligase N-terminal catalytic" evidence="12">
    <location>
        <begin position="29"/>
        <end position="71"/>
    </location>
</feature>
<evidence type="ECO:0000259" key="14">
    <source>
        <dbReference type="Pfam" id="PF08245"/>
    </source>
</evidence>
<feature type="binding site" evidence="10">
    <location>
        <begin position="114"/>
        <end position="120"/>
    </location>
    <ligand>
        <name>ATP</name>
        <dbReference type="ChEBI" id="CHEBI:30616"/>
    </ligand>
</feature>
<keyword evidence="2 10" id="KW-0436">Ligase</keyword>
<dbReference type="GO" id="GO:0071555">
    <property type="term" value="P:cell wall organization"/>
    <property type="evidence" value="ECO:0007669"/>
    <property type="project" value="UniProtKB-KW"/>
</dbReference>
<keyword evidence="7 10" id="KW-0573">Peptidoglycan synthesis</keyword>
<dbReference type="GO" id="GO:0005737">
    <property type="term" value="C:cytoplasm"/>
    <property type="evidence" value="ECO:0007669"/>
    <property type="project" value="UniProtKB-SubCell"/>
</dbReference>
<dbReference type="GO" id="GO:0009252">
    <property type="term" value="P:peptidoglycan biosynthetic process"/>
    <property type="evidence" value="ECO:0007669"/>
    <property type="project" value="UniProtKB-UniRule"/>
</dbReference>
<dbReference type="SUPFAM" id="SSF53244">
    <property type="entry name" value="MurD-like peptide ligases, peptide-binding domain"/>
    <property type="match status" value="1"/>
</dbReference>
<dbReference type="InterPro" id="IPR035911">
    <property type="entry name" value="MurE/MurF_N"/>
</dbReference>
<dbReference type="GO" id="GO:0008766">
    <property type="term" value="F:UDP-N-acetylmuramoylalanyl-D-glutamyl-2,6-diaminopimelate-D-alanyl-D-alanine ligase activity"/>
    <property type="evidence" value="ECO:0007669"/>
    <property type="project" value="RHEA"/>
</dbReference>
<proteinExistence type="inferred from homology"/>
<dbReference type="EMBL" id="MPJW01000062">
    <property type="protein sequence ID" value="OLU42265.1"/>
    <property type="molecule type" value="Genomic_DNA"/>
</dbReference>
<dbReference type="InterPro" id="IPR000713">
    <property type="entry name" value="Mur_ligase_N"/>
</dbReference>
<comment type="catalytic activity">
    <reaction evidence="10 11">
        <text>D-alanyl-D-alanine + UDP-N-acetyl-alpha-D-muramoyl-L-alanyl-gamma-D-glutamyl-meso-2,6-diaminopimelate + ATP = UDP-N-acetyl-alpha-D-muramoyl-L-alanyl-gamma-D-glutamyl-meso-2,6-diaminopimeloyl-D-alanyl-D-alanine + ADP + phosphate + H(+)</text>
        <dbReference type="Rhea" id="RHEA:28374"/>
        <dbReference type="ChEBI" id="CHEBI:15378"/>
        <dbReference type="ChEBI" id="CHEBI:30616"/>
        <dbReference type="ChEBI" id="CHEBI:43474"/>
        <dbReference type="ChEBI" id="CHEBI:57822"/>
        <dbReference type="ChEBI" id="CHEBI:61386"/>
        <dbReference type="ChEBI" id="CHEBI:83905"/>
        <dbReference type="ChEBI" id="CHEBI:456216"/>
        <dbReference type="EC" id="6.3.2.10"/>
    </reaction>
</comment>
<dbReference type="InterPro" id="IPR013221">
    <property type="entry name" value="Mur_ligase_cen"/>
</dbReference>
<dbReference type="InterPro" id="IPR036565">
    <property type="entry name" value="Mur-like_cat_sf"/>
</dbReference>
<dbReference type="InterPro" id="IPR005863">
    <property type="entry name" value="UDP-N-AcMur_synth"/>
</dbReference>
<dbReference type="Gene3D" id="3.90.190.20">
    <property type="entry name" value="Mur ligase, C-terminal domain"/>
    <property type="match status" value="1"/>
</dbReference>
<dbReference type="Pfam" id="PF02875">
    <property type="entry name" value="Mur_ligase_C"/>
    <property type="match status" value="1"/>
</dbReference>
<sequence length="465" mass="50746">MIERTLKHIAKVLDASILNQPDDKNAGICGVSIDSRTVKPGNLYVPLKGARVDGHDFIAPAYTNGAAAALWAIDRIPYPNFIPLILVRDPLAAMQKLAKSYLSEIDPLTIGITGSNGKTSTKDMAASILSEKYPTIKTQGNHNNEIGLPLTIFDLEEDTKAAVLEMGMENYGEIDFLCSIAPLDIAAIVSIGSAHMENFGNRYNIAKAKCEIIHGLRKRGILIYDKDSKEIEEVLQDDPAPVSVRKISFSGKGNPDADLFVTSDISYRHDGIEFNADGILRNIFVPAAGRHQASNALCAIAIGQAAGLDENQILEGLSRTELTKMRSRLYPLKKGTILDDSYKSNPESAKAGIDTLMAIPANKHVAVLAGMLDLGENEKLLHEEVGKYAREKGVDLLYTYKTPGCFIADGFGNQAVKSDDKKELIETLRPLFDEKTAVLIKGSRAFKMDEIVNALLEEENCNEKN</sequence>
<dbReference type="SUPFAM" id="SSF53623">
    <property type="entry name" value="MurD-like peptide ligases, catalytic domain"/>
    <property type="match status" value="1"/>
</dbReference>
<evidence type="ECO:0000256" key="9">
    <source>
        <dbReference type="ARBA" id="ARBA00023316"/>
    </source>
</evidence>
<evidence type="ECO:0000259" key="12">
    <source>
        <dbReference type="Pfam" id="PF01225"/>
    </source>
</evidence>
<evidence type="ECO:0000256" key="7">
    <source>
        <dbReference type="ARBA" id="ARBA00022984"/>
    </source>
</evidence>
<dbReference type="GO" id="GO:0051301">
    <property type="term" value="P:cell division"/>
    <property type="evidence" value="ECO:0007669"/>
    <property type="project" value="UniProtKB-KW"/>
</dbReference>
<dbReference type="Pfam" id="PF01225">
    <property type="entry name" value="Mur_ligase"/>
    <property type="match status" value="1"/>
</dbReference>
<evidence type="ECO:0000256" key="6">
    <source>
        <dbReference type="ARBA" id="ARBA00022960"/>
    </source>
</evidence>
<keyword evidence="16" id="KW-1185">Reference proteome</keyword>
<comment type="subcellular location">
    <subcellularLocation>
        <location evidence="10 11">Cytoplasm</location>
    </subcellularLocation>
</comment>
<dbReference type="Gene3D" id="3.40.1390.10">
    <property type="entry name" value="MurE/MurF, N-terminal domain"/>
    <property type="match status" value="1"/>
</dbReference>
<dbReference type="GO" id="GO:0005524">
    <property type="term" value="F:ATP binding"/>
    <property type="evidence" value="ECO:0007669"/>
    <property type="project" value="UniProtKB-UniRule"/>
</dbReference>
<dbReference type="NCBIfam" id="TIGR01143">
    <property type="entry name" value="murF"/>
    <property type="match status" value="1"/>
</dbReference>
<accession>A0A1U7NIE9</accession>
<dbReference type="InterPro" id="IPR036615">
    <property type="entry name" value="Mur_ligase_C_dom_sf"/>
</dbReference>
<keyword evidence="6 10" id="KW-0133">Cell shape</keyword>
<comment type="caution">
    <text evidence="15">The sequence shown here is derived from an EMBL/GenBank/DDBJ whole genome shotgun (WGS) entry which is preliminary data.</text>
</comment>
<dbReference type="Gene3D" id="3.40.1190.10">
    <property type="entry name" value="Mur-like, catalytic domain"/>
    <property type="match status" value="1"/>
</dbReference>
<evidence type="ECO:0000256" key="2">
    <source>
        <dbReference type="ARBA" id="ARBA00022598"/>
    </source>
</evidence>
<feature type="domain" description="Mur ligase C-terminal" evidence="13">
    <location>
        <begin position="333"/>
        <end position="444"/>
    </location>
</feature>
<keyword evidence="8 10" id="KW-0131">Cell cycle</keyword>
<evidence type="ECO:0000256" key="4">
    <source>
        <dbReference type="ARBA" id="ARBA00022741"/>
    </source>
</evidence>
<comment type="similarity">
    <text evidence="10">Belongs to the MurCDEF family. MurF subfamily.</text>
</comment>
<gene>
    <name evidence="10" type="primary">murF</name>
    <name evidence="15" type="ORF">BO222_01895</name>
</gene>
<organism evidence="15 16">
    <name type="scientific">Ileibacterium valens</name>
    <dbReference type="NCBI Taxonomy" id="1862668"/>
    <lineage>
        <taxon>Bacteria</taxon>
        <taxon>Bacillati</taxon>
        <taxon>Bacillota</taxon>
        <taxon>Erysipelotrichia</taxon>
        <taxon>Erysipelotrichales</taxon>
        <taxon>Erysipelotrichaceae</taxon>
        <taxon>Ileibacterium</taxon>
    </lineage>
</organism>
<dbReference type="PANTHER" id="PTHR43024:SF1">
    <property type="entry name" value="UDP-N-ACETYLMURAMOYL-TRIPEPTIDE--D-ALANYL-D-ALANINE LIGASE"/>
    <property type="match status" value="1"/>
</dbReference>
<dbReference type="HAMAP" id="MF_02019">
    <property type="entry name" value="MurF"/>
    <property type="match status" value="1"/>
</dbReference>
<keyword evidence="1 10" id="KW-0963">Cytoplasm</keyword>
<keyword evidence="9 10" id="KW-0961">Cell wall biogenesis/degradation</keyword>
<comment type="function">
    <text evidence="10 11">Involved in cell wall formation. Catalyzes the final step in the synthesis of UDP-N-acetylmuramoyl-pentapeptide, the precursor of murein.</text>
</comment>
<dbReference type="RefSeq" id="WP_075817878.1">
    <property type="nucleotide sequence ID" value="NZ_CAOUMU010000122.1"/>
</dbReference>
<protein>
    <recommendedName>
        <fullName evidence="10 11">UDP-N-acetylmuramoyl-tripeptide--D-alanyl-D-alanine ligase</fullName>
        <ecNumber evidence="10 11">6.3.2.10</ecNumber>
    </recommendedName>
    <alternativeName>
        <fullName evidence="10">D-alanyl-D-alanine-adding enzyme</fullName>
    </alternativeName>
</protein>
<evidence type="ECO:0000313" key="16">
    <source>
        <dbReference type="Proteomes" id="UP000186341"/>
    </source>
</evidence>
<dbReference type="Pfam" id="PF08245">
    <property type="entry name" value="Mur_ligase_M"/>
    <property type="match status" value="1"/>
</dbReference>
<dbReference type="InterPro" id="IPR051046">
    <property type="entry name" value="MurCDEF_CellWall_CoF430Synth"/>
</dbReference>
<dbReference type="GeneID" id="82201988"/>
<evidence type="ECO:0000256" key="11">
    <source>
        <dbReference type="RuleBase" id="RU004136"/>
    </source>
</evidence>
<dbReference type="GO" id="GO:0047480">
    <property type="term" value="F:UDP-N-acetylmuramoyl-tripeptide-D-alanyl-D-alanine ligase activity"/>
    <property type="evidence" value="ECO:0007669"/>
    <property type="project" value="UniProtKB-UniRule"/>
</dbReference>
<keyword evidence="3 10" id="KW-0132">Cell division</keyword>
<evidence type="ECO:0000256" key="10">
    <source>
        <dbReference type="HAMAP-Rule" id="MF_02019"/>
    </source>
</evidence>
<keyword evidence="4 10" id="KW-0547">Nucleotide-binding</keyword>
<dbReference type="UniPathway" id="UPA00219"/>
<comment type="pathway">
    <text evidence="10 11">Cell wall biogenesis; peptidoglycan biosynthesis.</text>
</comment>